<evidence type="ECO:0000313" key="4">
    <source>
        <dbReference type="Proteomes" id="UP000774570"/>
    </source>
</evidence>
<keyword evidence="2" id="KW-0812">Transmembrane</keyword>
<dbReference type="EMBL" id="JAIBOA010000001">
    <property type="protein sequence ID" value="MBW8481128.1"/>
    <property type="molecule type" value="Genomic_DNA"/>
</dbReference>
<evidence type="ECO:0000313" key="3">
    <source>
        <dbReference type="EMBL" id="MBW8481128.1"/>
    </source>
</evidence>
<feature type="region of interest" description="Disordered" evidence="1">
    <location>
        <begin position="302"/>
        <end position="327"/>
    </location>
</feature>
<name>A0ABS7FL80_9ACTN</name>
<feature type="transmembrane region" description="Helical" evidence="2">
    <location>
        <begin position="94"/>
        <end position="120"/>
    </location>
</feature>
<evidence type="ECO:0000256" key="2">
    <source>
        <dbReference type="SAM" id="Phobius"/>
    </source>
</evidence>
<dbReference type="Proteomes" id="UP000774570">
    <property type="component" value="Unassembled WGS sequence"/>
</dbReference>
<dbReference type="RefSeq" id="WP_220162592.1">
    <property type="nucleotide sequence ID" value="NZ_JAIBOA010000001.1"/>
</dbReference>
<feature type="transmembrane region" description="Helical" evidence="2">
    <location>
        <begin position="126"/>
        <end position="148"/>
    </location>
</feature>
<keyword evidence="2" id="KW-0472">Membrane</keyword>
<gene>
    <name evidence="3" type="ORF">K1Y72_02015</name>
</gene>
<evidence type="ECO:0000256" key="1">
    <source>
        <dbReference type="SAM" id="MobiDB-lite"/>
    </source>
</evidence>
<dbReference type="InterPro" id="IPR029013">
    <property type="entry name" value="HP0062-like_sf"/>
</dbReference>
<reference evidence="3 4" key="1">
    <citation type="submission" date="2021-07" db="EMBL/GenBank/DDBJ databases">
        <title>Actinomadura sp. PM05-2 isolated from lichen.</title>
        <authorList>
            <person name="Somphong A."/>
            <person name="Phongsopitanun W."/>
            <person name="Tanasupawat S."/>
            <person name="Peongsungnone V."/>
        </authorList>
    </citation>
    <scope>NUCLEOTIDE SEQUENCE [LARGE SCALE GENOMIC DNA]</scope>
    <source>
        <strain evidence="3 4">PM05-2</strain>
    </source>
</reference>
<keyword evidence="2" id="KW-1133">Transmembrane helix</keyword>
<accession>A0ABS7FL80</accession>
<proteinExistence type="predicted"/>
<organism evidence="3 4">
    <name type="scientific">Actinomadura parmotrematis</name>
    <dbReference type="NCBI Taxonomy" id="2864039"/>
    <lineage>
        <taxon>Bacteria</taxon>
        <taxon>Bacillati</taxon>
        <taxon>Actinomycetota</taxon>
        <taxon>Actinomycetes</taxon>
        <taxon>Streptosporangiales</taxon>
        <taxon>Thermomonosporaceae</taxon>
        <taxon>Actinomadura</taxon>
    </lineage>
</organism>
<keyword evidence="4" id="KW-1185">Reference proteome</keyword>
<protein>
    <submittedName>
        <fullName evidence="3">Uncharacterized protein</fullName>
    </submittedName>
</protein>
<dbReference type="Gene3D" id="1.10.287.1060">
    <property type="entry name" value="ESAT-6-like"/>
    <property type="match status" value="1"/>
</dbReference>
<dbReference type="SUPFAM" id="SSF158414">
    <property type="entry name" value="HP0062-like"/>
    <property type="match status" value="1"/>
</dbReference>
<sequence>MDDLAEMAKIALDVSTVAACVIPNAWPSVSVMYMAQSDPAQLWDAAEDWKKTADKIKSARDRIGDELRSLPETTWAGKDRDAFEKKLNDYANQLMVSFAYAMIMFVVLTMMALLIALFILTMVICATVLAFFAAWVLVAQATVAVPVVGELDLAAARSAAAAAASAVRQILRMGEKGLEAAGKACAAVIGAATGADVLGQMITGETGAMPDFLEASVRSADDVALGRLALIEQKLTGQLMRGHAFGGTGYGRFRAPMIRIPQQFRNSVRPIAGLKGAADTGVPYAPDGILNPGAPWGNKGITKATGQEDYGDDYVKRTNPIPVADSE</sequence>
<comment type="caution">
    <text evidence="3">The sequence shown here is derived from an EMBL/GenBank/DDBJ whole genome shotgun (WGS) entry which is preliminary data.</text>
</comment>